<dbReference type="Proteomes" id="UP001174936">
    <property type="component" value="Unassembled WGS sequence"/>
</dbReference>
<feature type="region of interest" description="Disordered" evidence="1">
    <location>
        <begin position="1"/>
        <end position="80"/>
    </location>
</feature>
<feature type="compositionally biased region" description="Low complexity" evidence="1">
    <location>
        <begin position="44"/>
        <end position="54"/>
    </location>
</feature>
<feature type="compositionally biased region" description="Basic and acidic residues" evidence="1">
    <location>
        <begin position="213"/>
        <end position="223"/>
    </location>
</feature>
<feature type="compositionally biased region" description="Polar residues" evidence="1">
    <location>
        <begin position="169"/>
        <end position="179"/>
    </location>
</feature>
<organism evidence="2 3">
    <name type="scientific">Cercophora newfieldiana</name>
    <dbReference type="NCBI Taxonomy" id="92897"/>
    <lineage>
        <taxon>Eukaryota</taxon>
        <taxon>Fungi</taxon>
        <taxon>Dikarya</taxon>
        <taxon>Ascomycota</taxon>
        <taxon>Pezizomycotina</taxon>
        <taxon>Sordariomycetes</taxon>
        <taxon>Sordariomycetidae</taxon>
        <taxon>Sordariales</taxon>
        <taxon>Lasiosphaeriaceae</taxon>
        <taxon>Cercophora</taxon>
    </lineage>
</organism>
<evidence type="ECO:0000313" key="3">
    <source>
        <dbReference type="Proteomes" id="UP001174936"/>
    </source>
</evidence>
<feature type="region of interest" description="Disordered" evidence="1">
    <location>
        <begin position="208"/>
        <end position="229"/>
    </location>
</feature>
<feature type="compositionally biased region" description="Polar residues" evidence="1">
    <location>
        <begin position="65"/>
        <end position="79"/>
    </location>
</feature>
<keyword evidence="3" id="KW-1185">Reference proteome</keyword>
<dbReference type="AlphaFoldDB" id="A0AA39Y2E3"/>
<comment type="caution">
    <text evidence="2">The sequence shown here is derived from an EMBL/GenBank/DDBJ whole genome shotgun (WGS) entry which is preliminary data.</text>
</comment>
<name>A0AA39Y2E3_9PEZI</name>
<accession>A0AA39Y2E3</accession>
<dbReference type="EMBL" id="JAULSV010000005">
    <property type="protein sequence ID" value="KAK0643632.1"/>
    <property type="molecule type" value="Genomic_DNA"/>
</dbReference>
<evidence type="ECO:0000313" key="2">
    <source>
        <dbReference type="EMBL" id="KAK0643632.1"/>
    </source>
</evidence>
<feature type="compositionally biased region" description="Polar residues" evidence="1">
    <location>
        <begin position="22"/>
        <end position="39"/>
    </location>
</feature>
<sequence>MEDQNRHTGRLQLPGAARSEDNASLSVQVNLDAASSRSRGTAAVSRSSSRDPSPSVVPGPPSRVQTADNSQTSTVSQDKLSAEDFLIGLTTPTDTNASANTLADAWKDLKRRHDGDSGDERRPKRDKLGDELEEMHATLLSTSRTNTAIALSSGVKRAGAPDIPDSTDRATGSETTSTIPLRPRQESEATAATAAAAAAAAAAVTRRIAKPKRVGDEQTRGDEADGSGT</sequence>
<proteinExistence type="predicted"/>
<evidence type="ECO:0000256" key="1">
    <source>
        <dbReference type="SAM" id="MobiDB-lite"/>
    </source>
</evidence>
<feature type="region of interest" description="Disordered" evidence="1">
    <location>
        <begin position="153"/>
        <end position="194"/>
    </location>
</feature>
<protein>
    <submittedName>
        <fullName evidence="2">Uncharacterized protein</fullName>
    </submittedName>
</protein>
<reference evidence="2" key="1">
    <citation type="submission" date="2023-06" db="EMBL/GenBank/DDBJ databases">
        <title>Genome-scale phylogeny and comparative genomics of the fungal order Sordariales.</title>
        <authorList>
            <consortium name="Lawrence Berkeley National Laboratory"/>
            <person name="Hensen N."/>
            <person name="Bonometti L."/>
            <person name="Westerberg I."/>
            <person name="Brannstrom I.O."/>
            <person name="Guillou S."/>
            <person name="Cros-Aarteil S."/>
            <person name="Calhoun S."/>
            <person name="Haridas S."/>
            <person name="Kuo A."/>
            <person name="Mondo S."/>
            <person name="Pangilinan J."/>
            <person name="Riley R."/>
            <person name="Labutti K."/>
            <person name="Andreopoulos B."/>
            <person name="Lipzen A."/>
            <person name="Chen C."/>
            <person name="Yanf M."/>
            <person name="Daum C."/>
            <person name="Ng V."/>
            <person name="Clum A."/>
            <person name="Steindorff A."/>
            <person name="Ohm R."/>
            <person name="Martin F."/>
            <person name="Silar P."/>
            <person name="Natvig D."/>
            <person name="Lalanne C."/>
            <person name="Gautier V."/>
            <person name="Ament-Velasquez S.L."/>
            <person name="Kruys A."/>
            <person name="Hutchinson M.I."/>
            <person name="Powell A.J."/>
            <person name="Barry K."/>
            <person name="Miller A.N."/>
            <person name="Grigoriev I.V."/>
            <person name="Debuchy R."/>
            <person name="Gladieux P."/>
            <person name="Thoren M.H."/>
            <person name="Johannesson H."/>
        </authorList>
    </citation>
    <scope>NUCLEOTIDE SEQUENCE</scope>
    <source>
        <strain evidence="2">SMH2532-1</strain>
    </source>
</reference>
<feature type="region of interest" description="Disordered" evidence="1">
    <location>
        <begin position="109"/>
        <end position="130"/>
    </location>
</feature>
<gene>
    <name evidence="2" type="ORF">B0T16DRAFT_392126</name>
</gene>